<evidence type="ECO:0000256" key="1">
    <source>
        <dbReference type="ARBA" id="ARBA00004651"/>
    </source>
</evidence>
<keyword evidence="6 8" id="KW-1133">Transmembrane helix</keyword>
<evidence type="ECO:0000256" key="6">
    <source>
        <dbReference type="ARBA" id="ARBA00022989"/>
    </source>
</evidence>
<evidence type="ECO:0000313" key="10">
    <source>
        <dbReference type="EMBL" id="MDY0394489.1"/>
    </source>
</evidence>
<evidence type="ECO:0000256" key="3">
    <source>
        <dbReference type="ARBA" id="ARBA00022448"/>
    </source>
</evidence>
<proteinExistence type="inferred from homology"/>
<feature type="transmembrane region" description="Helical" evidence="8">
    <location>
        <begin position="369"/>
        <end position="388"/>
    </location>
</feature>
<comment type="similarity">
    <text evidence="2">Belongs to the major facilitator superfamily.</text>
</comment>
<feature type="domain" description="Major facilitator superfamily (MFS) profile" evidence="9">
    <location>
        <begin position="14"/>
        <end position="393"/>
    </location>
</feature>
<feature type="transmembrane region" description="Helical" evidence="8">
    <location>
        <begin position="216"/>
        <end position="238"/>
    </location>
</feature>
<comment type="caution">
    <text evidence="10">The sequence shown here is derived from an EMBL/GenBank/DDBJ whole genome shotgun (WGS) entry which is preliminary data.</text>
</comment>
<feature type="transmembrane region" description="Helical" evidence="8">
    <location>
        <begin position="105"/>
        <end position="126"/>
    </location>
</feature>
<feature type="transmembrane region" description="Helical" evidence="8">
    <location>
        <begin position="284"/>
        <end position="305"/>
    </location>
</feature>
<gene>
    <name evidence="10" type="ORF">RWE15_08570</name>
</gene>
<dbReference type="CDD" id="cd17324">
    <property type="entry name" value="MFS_NepI_like"/>
    <property type="match status" value="1"/>
</dbReference>
<keyword evidence="3" id="KW-0813">Transport</keyword>
<dbReference type="SUPFAM" id="SSF103473">
    <property type="entry name" value="MFS general substrate transporter"/>
    <property type="match status" value="1"/>
</dbReference>
<evidence type="ECO:0000313" key="11">
    <source>
        <dbReference type="Proteomes" id="UP001281447"/>
    </source>
</evidence>
<dbReference type="PROSITE" id="PS50850">
    <property type="entry name" value="MFS"/>
    <property type="match status" value="1"/>
</dbReference>
<feature type="transmembrane region" description="Helical" evidence="8">
    <location>
        <begin position="135"/>
        <end position="156"/>
    </location>
</feature>
<dbReference type="PANTHER" id="PTHR43271:SF1">
    <property type="entry name" value="INNER MEMBRANE TRANSPORT PROTEIN YNFM"/>
    <property type="match status" value="1"/>
</dbReference>
<protein>
    <submittedName>
        <fullName evidence="10">MFS transporter</fullName>
    </submittedName>
</protein>
<keyword evidence="5 8" id="KW-0812">Transmembrane</keyword>
<keyword evidence="4" id="KW-1003">Cell membrane</keyword>
<dbReference type="InterPro" id="IPR036259">
    <property type="entry name" value="MFS_trans_sf"/>
</dbReference>
<feature type="transmembrane region" description="Helical" evidence="8">
    <location>
        <begin position="311"/>
        <end position="332"/>
    </location>
</feature>
<keyword evidence="11" id="KW-1185">Reference proteome</keyword>
<feature type="transmembrane region" description="Helical" evidence="8">
    <location>
        <begin position="16"/>
        <end position="36"/>
    </location>
</feature>
<keyword evidence="7 8" id="KW-0472">Membrane</keyword>
<feature type="transmembrane region" description="Helical" evidence="8">
    <location>
        <begin position="168"/>
        <end position="188"/>
    </location>
</feature>
<reference evidence="10 11" key="1">
    <citation type="submission" date="2023-10" db="EMBL/GenBank/DDBJ databases">
        <title>Virgibacillus halophilus 5B73C genome.</title>
        <authorList>
            <person name="Miliotis G."/>
            <person name="Sengupta P."/>
            <person name="Hameed A."/>
            <person name="Chuvochina M."/>
            <person name="Mcdonagh F."/>
            <person name="Simpson A.C."/>
            <person name="Singh N.K."/>
            <person name="Rekha P.D."/>
            <person name="Raman K."/>
            <person name="Hugenholtz P."/>
            <person name="Venkateswaran K."/>
        </authorList>
    </citation>
    <scope>NUCLEOTIDE SEQUENCE [LARGE SCALE GENOMIC DNA]</scope>
    <source>
        <strain evidence="10 11">5B73C</strain>
    </source>
</reference>
<dbReference type="InterPro" id="IPR011701">
    <property type="entry name" value="MFS"/>
</dbReference>
<comment type="subcellular location">
    <subcellularLocation>
        <location evidence="1">Cell membrane</location>
        <topology evidence="1">Multi-pass membrane protein</topology>
    </subcellularLocation>
</comment>
<dbReference type="EMBL" id="JAWDIP010000003">
    <property type="protein sequence ID" value="MDY0394489.1"/>
    <property type="molecule type" value="Genomic_DNA"/>
</dbReference>
<evidence type="ECO:0000256" key="2">
    <source>
        <dbReference type="ARBA" id="ARBA00008335"/>
    </source>
</evidence>
<organism evidence="10 11">
    <name type="scientific">Tigheibacillus halophilus</name>
    <dbReference type="NCBI Taxonomy" id="361280"/>
    <lineage>
        <taxon>Bacteria</taxon>
        <taxon>Bacillati</taxon>
        <taxon>Bacillota</taxon>
        <taxon>Bacilli</taxon>
        <taxon>Bacillales</taxon>
        <taxon>Bacillaceae</taxon>
        <taxon>Tigheibacillus</taxon>
    </lineage>
</organism>
<dbReference type="PANTHER" id="PTHR43271">
    <property type="entry name" value="BLL2771 PROTEIN"/>
    <property type="match status" value="1"/>
</dbReference>
<feature type="transmembrane region" description="Helical" evidence="8">
    <location>
        <begin position="253"/>
        <end position="272"/>
    </location>
</feature>
<sequence>MIMFKKGTAAFRRVNLALFIGGFVTFANLYVVQPLMPAFSDEFNTTPAVASLTLSVTTIFLAIAMLFTGSLSESWGRKGMMEASVIAVSVLAIVLAFAPGFHSMLVLRILQGIVFAGLPSIAMAYLGEEIEPSSLGIAMGIYISGNTIGGLSGRVITGTVADFFDWRTALIVMGIISLIASLIFYWALPKSKHFQPRRLQIKQLIKSMGSHLRNPALLCLYGMGFLLMGSFVTMYNYVEFQLVAPPFSLSQTLVGWIFIIYLVGTVSSTWFGNLAMKHGRRSMLMLGLFIMFVGALITLDTNLFIKIFGMAAFTFGFFASHSIASGWVGYLAGHDKAQAASLYLFFYYFGSSVGGTAGGIFWTDFGWEGVIAMIAGFILLSFILLVFLSRTVTLAKQEGTLVSR</sequence>
<name>A0ABU5C5I7_9BACI</name>
<evidence type="ECO:0000259" key="9">
    <source>
        <dbReference type="PROSITE" id="PS50850"/>
    </source>
</evidence>
<accession>A0ABU5C5I7</accession>
<feature type="transmembrane region" description="Helical" evidence="8">
    <location>
        <begin position="79"/>
        <end position="99"/>
    </location>
</feature>
<feature type="transmembrane region" description="Helical" evidence="8">
    <location>
        <begin position="344"/>
        <end position="363"/>
    </location>
</feature>
<evidence type="ECO:0000256" key="5">
    <source>
        <dbReference type="ARBA" id="ARBA00022692"/>
    </source>
</evidence>
<evidence type="ECO:0000256" key="4">
    <source>
        <dbReference type="ARBA" id="ARBA00022475"/>
    </source>
</evidence>
<evidence type="ECO:0000256" key="7">
    <source>
        <dbReference type="ARBA" id="ARBA00023136"/>
    </source>
</evidence>
<dbReference type="Gene3D" id="1.20.1250.20">
    <property type="entry name" value="MFS general substrate transporter like domains"/>
    <property type="match status" value="1"/>
</dbReference>
<dbReference type="Proteomes" id="UP001281447">
    <property type="component" value="Unassembled WGS sequence"/>
</dbReference>
<dbReference type="InterPro" id="IPR020846">
    <property type="entry name" value="MFS_dom"/>
</dbReference>
<evidence type="ECO:0000256" key="8">
    <source>
        <dbReference type="SAM" id="Phobius"/>
    </source>
</evidence>
<dbReference type="Pfam" id="PF07690">
    <property type="entry name" value="MFS_1"/>
    <property type="match status" value="2"/>
</dbReference>
<feature type="transmembrane region" description="Helical" evidence="8">
    <location>
        <begin position="48"/>
        <end position="67"/>
    </location>
</feature>